<name>A0A8S1XC85_PAROT</name>
<gene>
    <name evidence="5" type="ORF">POCTA_138.1.T1170019</name>
</gene>
<evidence type="ECO:0000256" key="2">
    <source>
        <dbReference type="ARBA" id="ARBA00022737"/>
    </source>
</evidence>
<organism evidence="5 6">
    <name type="scientific">Paramecium octaurelia</name>
    <dbReference type="NCBI Taxonomy" id="43137"/>
    <lineage>
        <taxon>Eukaryota</taxon>
        <taxon>Sar</taxon>
        <taxon>Alveolata</taxon>
        <taxon>Ciliophora</taxon>
        <taxon>Intramacronucleata</taxon>
        <taxon>Oligohymenophorea</taxon>
        <taxon>Peniculida</taxon>
        <taxon>Parameciidae</taxon>
        <taxon>Paramecium</taxon>
    </lineage>
</organism>
<dbReference type="FunFam" id="1.25.10.10:FF:001126">
    <property type="entry name" value="Importin subunit alpha"/>
    <property type="match status" value="1"/>
</dbReference>
<dbReference type="PANTHER" id="PTHR23316">
    <property type="entry name" value="IMPORTIN ALPHA"/>
    <property type="match status" value="1"/>
</dbReference>
<comment type="similarity">
    <text evidence="4">Belongs to the importin alpha family.</text>
</comment>
<proteinExistence type="inferred from homology"/>
<dbReference type="Proteomes" id="UP000683925">
    <property type="component" value="Unassembled WGS sequence"/>
</dbReference>
<comment type="caution">
    <text evidence="5">The sequence shown here is derived from an EMBL/GenBank/DDBJ whole genome shotgun (WGS) entry which is preliminary data.</text>
</comment>
<dbReference type="OMA" id="GGNEHIQ"/>
<keyword evidence="6" id="KW-1185">Reference proteome</keyword>
<keyword evidence="1 4" id="KW-0813">Transport</keyword>
<evidence type="ECO:0000256" key="1">
    <source>
        <dbReference type="ARBA" id="ARBA00022448"/>
    </source>
</evidence>
<dbReference type="OrthoDB" id="29145at2759"/>
<evidence type="ECO:0000256" key="4">
    <source>
        <dbReference type="PIRNR" id="PIRNR005673"/>
    </source>
</evidence>
<dbReference type="AlphaFoldDB" id="A0A8S1XC85"/>
<dbReference type="InterPro" id="IPR000225">
    <property type="entry name" value="Armadillo"/>
</dbReference>
<evidence type="ECO:0000313" key="6">
    <source>
        <dbReference type="Proteomes" id="UP000683925"/>
    </source>
</evidence>
<keyword evidence="2" id="KW-0677">Repeat</keyword>
<dbReference type="SMART" id="SM00185">
    <property type="entry name" value="ARM"/>
    <property type="match status" value="5"/>
</dbReference>
<keyword evidence="3 4" id="KW-0653">Protein transport</keyword>
<dbReference type="PIRSF" id="PIRSF005673">
    <property type="entry name" value="Importin_alpha"/>
    <property type="match status" value="1"/>
</dbReference>
<sequence>MSDQERNASLIKEKNVQKIYNLIPDSLPDEMKEALRSSVDNFAKEDSDIEKIEDYVSKLDSDDINISYYGLNRCRKLLSNAKQSIPTESLIELILKTNVQIKVFDIAKNNSIPLLKYEALWIICNIGCGTQKQIQHILDNDGINILFLALESEYDEIIELGVWALANISGDNVQFRDMLLNQGIVEPLIKLAMRYITDSSDIFKTIVWAISNLARGKPTPKIYQKELMSILSEIINSIEDEELLIDACWGLSYLSEQENQIDTLINFGILDKLALLLQSEKQSLVIPALRIIGNILTGNEEQTNHVLNTGVVSRFEILLKHKNKAIRREVCWSLSNIAAGTAAQVKQIIRNDSLLSSLFEELEKGIPEIKKEIAFILSNSVIYAELIDLDHLVMCHGLIQKLSSLLDMSDKTVIKVSLEGIYEFLKRFQNDEKYEIYKQMIEESNLIEKVEQKQSHPCNVIYENATKILDFLDPEEII</sequence>
<dbReference type="InterPro" id="IPR024931">
    <property type="entry name" value="Importin_alpha"/>
</dbReference>
<dbReference type="Pfam" id="PF00514">
    <property type="entry name" value="Arm"/>
    <property type="match status" value="2"/>
</dbReference>
<evidence type="ECO:0000313" key="5">
    <source>
        <dbReference type="EMBL" id="CAD8198463.1"/>
    </source>
</evidence>
<dbReference type="EMBL" id="CAJJDP010000117">
    <property type="protein sequence ID" value="CAD8198463.1"/>
    <property type="molecule type" value="Genomic_DNA"/>
</dbReference>
<dbReference type="GO" id="GO:0015031">
    <property type="term" value="P:protein transport"/>
    <property type="evidence" value="ECO:0007669"/>
    <property type="project" value="UniProtKB-KW"/>
</dbReference>
<evidence type="ECO:0000256" key="3">
    <source>
        <dbReference type="ARBA" id="ARBA00022927"/>
    </source>
</evidence>
<protein>
    <recommendedName>
        <fullName evidence="4">Importin subunit alpha</fullName>
    </recommendedName>
</protein>
<reference evidence="5" key="1">
    <citation type="submission" date="2021-01" db="EMBL/GenBank/DDBJ databases">
        <authorList>
            <consortium name="Genoscope - CEA"/>
            <person name="William W."/>
        </authorList>
    </citation>
    <scope>NUCLEOTIDE SEQUENCE</scope>
</reference>
<accession>A0A8S1XC85</accession>